<feature type="compositionally biased region" description="Basic and acidic residues" evidence="1">
    <location>
        <begin position="365"/>
        <end position="375"/>
    </location>
</feature>
<feature type="region of interest" description="Disordered" evidence="1">
    <location>
        <begin position="180"/>
        <end position="207"/>
    </location>
</feature>
<reference evidence="2" key="1">
    <citation type="submission" date="2021-01" db="EMBL/GenBank/DDBJ databases">
        <authorList>
            <person name="Corre E."/>
            <person name="Pelletier E."/>
            <person name="Niang G."/>
            <person name="Scheremetjew M."/>
            <person name="Finn R."/>
            <person name="Kale V."/>
            <person name="Holt S."/>
            <person name="Cochrane G."/>
            <person name="Meng A."/>
            <person name="Brown T."/>
            <person name="Cohen L."/>
        </authorList>
    </citation>
    <scope>NUCLEOTIDE SEQUENCE</scope>
    <source>
        <strain evidence="2">CCMP127</strain>
    </source>
</reference>
<sequence length="509" mass="56134">MIRVHSTTNGGIAAPSLYQNHESPLGRVLKFGRRRSNIPSGLYDDLASVDSCDDYLGNLKQQKLQQLSKDGGKLSLNKKEIGDKSPSLLSLDASTKAKTDEPGVQGISSAIDKLLFVLSSDDEREDGPLLHAERERAAFSPPASPPSSTTTLRKRTKPRIAAKVSKTDSVESLLIPSRHIMSPRRRPRTKVCSPRTSRKPKVGGSDRLCKTDHEALRKKTYQKTGILKSSSAHPLAPSLEVSPKAKKEHTALDVSSEVKLRERKSAHSSTIGRSNPKTSPRSSSKSTLKRDFPRISAELASPMMIQAPPLLAPATTPCYRMRRRSSTGSPALVTLDESENPRRSRNHPITPIRRSKPRPSSRRNKTLEKVEEAPKEGPGLEIAKPPNSMKKAQIQPKRRNSLYISMYNSVPLLKSVSDTTEESTYMTPNQSSHSEQSYGEARTGWVPSPSGHRRHLEISWNGNQSAPALLAASDISESNESDACKFPSARTEWFSSASGHRRHLEISWD</sequence>
<evidence type="ECO:0000313" key="2">
    <source>
        <dbReference type="EMBL" id="CAE0403093.1"/>
    </source>
</evidence>
<feature type="compositionally biased region" description="Low complexity" evidence="1">
    <location>
        <begin position="138"/>
        <end position="151"/>
    </location>
</feature>
<accession>A0A7S3KZ59</accession>
<feature type="region of interest" description="Disordered" evidence="1">
    <location>
        <begin position="423"/>
        <end position="450"/>
    </location>
</feature>
<feature type="compositionally biased region" description="Low complexity" evidence="1">
    <location>
        <begin position="273"/>
        <end position="286"/>
    </location>
</feature>
<name>A0A7S3KZ59_9STRA</name>
<feature type="compositionally biased region" description="Basic residues" evidence="1">
    <location>
        <begin position="353"/>
        <end position="364"/>
    </location>
</feature>
<proteinExistence type="predicted"/>
<gene>
    <name evidence="2" type="ORF">ACOF00016_LOCUS1316</name>
</gene>
<dbReference type="AlphaFoldDB" id="A0A7S3KZ59"/>
<feature type="region of interest" description="Disordered" evidence="1">
    <location>
        <begin position="321"/>
        <end position="396"/>
    </location>
</feature>
<dbReference type="EMBL" id="HBIM01001506">
    <property type="protein sequence ID" value="CAE0403093.1"/>
    <property type="molecule type" value="Transcribed_RNA"/>
</dbReference>
<protein>
    <submittedName>
        <fullName evidence="2">Uncharacterized protein</fullName>
    </submittedName>
</protein>
<feature type="compositionally biased region" description="Polar residues" evidence="1">
    <location>
        <begin position="423"/>
        <end position="437"/>
    </location>
</feature>
<feature type="compositionally biased region" description="Basic and acidic residues" evidence="1">
    <location>
        <begin position="243"/>
        <end position="265"/>
    </location>
</feature>
<feature type="region of interest" description="Disordered" evidence="1">
    <location>
        <begin position="133"/>
        <end position="165"/>
    </location>
</feature>
<evidence type="ECO:0000256" key="1">
    <source>
        <dbReference type="SAM" id="MobiDB-lite"/>
    </source>
</evidence>
<organism evidence="2">
    <name type="scientific">Amphora coffeiformis</name>
    <dbReference type="NCBI Taxonomy" id="265554"/>
    <lineage>
        <taxon>Eukaryota</taxon>
        <taxon>Sar</taxon>
        <taxon>Stramenopiles</taxon>
        <taxon>Ochrophyta</taxon>
        <taxon>Bacillariophyta</taxon>
        <taxon>Bacillariophyceae</taxon>
        <taxon>Bacillariophycidae</taxon>
        <taxon>Thalassiophysales</taxon>
        <taxon>Catenulaceae</taxon>
        <taxon>Amphora</taxon>
    </lineage>
</organism>
<feature type="region of interest" description="Disordered" evidence="1">
    <location>
        <begin position="225"/>
        <end position="290"/>
    </location>
</feature>